<dbReference type="InterPro" id="IPR052022">
    <property type="entry name" value="26kDa_periplasmic_antigen"/>
</dbReference>
<dbReference type="Pfam" id="PF04402">
    <property type="entry name" value="SIMPL"/>
    <property type="match status" value="1"/>
</dbReference>
<proteinExistence type="predicted"/>
<sequence length="241" mass="26182">MSSGNVLGLALAGALMATGIATGGYFISETIYKSKVGINTAEAKGLAERRVTSDRANWDISFKVQGGKGTVMATLYTKYEKHQKIIIDELKKIGFSDDEISIGAADYYGQEFRNDAQEIVDIKYNLSGLLSIDTQKVSLVGKARVSVGKLIAQGISIDNKNPTYQFTKLNDIKPDMLKEATENARIAAETFAENVGAKVGGIRSARQGGFNITDAGEEYGDRNKIEKDVRVVTTVSFYIEN</sequence>
<name>A0A2A4YR26_9PROT</name>
<dbReference type="InterPro" id="IPR007497">
    <property type="entry name" value="SIMPL/DUF541"/>
</dbReference>
<dbReference type="AlphaFoldDB" id="A0A2A4YR26"/>
<accession>A0A2A4YR26</accession>
<dbReference type="PANTHER" id="PTHR34387:SF2">
    <property type="entry name" value="SLR1258 PROTEIN"/>
    <property type="match status" value="1"/>
</dbReference>
<evidence type="ECO:0008006" key="2">
    <source>
        <dbReference type="Google" id="ProtNLM"/>
    </source>
</evidence>
<reference key="1">
    <citation type="submission" date="2017-08" db="EMBL/GenBank/DDBJ databases">
        <title>A dynamic microbial community with high functional redundancy inhabits the cold, oxic subseafloor aquifer.</title>
        <authorList>
            <person name="Tully B.J."/>
            <person name="Wheat C.G."/>
            <person name="Glazer B.T."/>
            <person name="Huber J.A."/>
        </authorList>
    </citation>
    <scope>NUCLEOTIDE SEQUENCE [LARGE SCALE GENOMIC DNA]</scope>
</reference>
<dbReference type="InterPro" id="IPR016907">
    <property type="entry name" value="UCP029033"/>
</dbReference>
<reference evidence="1" key="2">
    <citation type="journal article" date="2018" name="ISME J.">
        <title>A dynamic microbial community with high functional redundancy inhabits the cold, oxic subseafloor aquifer.</title>
        <authorList>
            <person name="Tully B.J."/>
            <person name="Wheat C.G."/>
            <person name="Glazer B.T."/>
            <person name="Huber J.A."/>
        </authorList>
    </citation>
    <scope>NUCLEOTIDE SEQUENCE</scope>
    <source>
        <strain evidence="1">NORP83</strain>
    </source>
</reference>
<dbReference type="EMBL" id="NVUS01000031">
    <property type="protein sequence ID" value="PCI97308.1"/>
    <property type="molecule type" value="Genomic_DNA"/>
</dbReference>
<organism evidence="1">
    <name type="scientific">OCS116 cluster bacterium</name>
    <dbReference type="NCBI Taxonomy" id="2030921"/>
    <lineage>
        <taxon>Bacteria</taxon>
        <taxon>Pseudomonadati</taxon>
        <taxon>Pseudomonadota</taxon>
        <taxon>Alphaproteobacteria</taxon>
        <taxon>OCS116 cluster</taxon>
    </lineage>
</organism>
<protein>
    <recommendedName>
        <fullName evidence="2">SIMPL domain-containing protein</fullName>
    </recommendedName>
</protein>
<evidence type="ECO:0000313" key="1">
    <source>
        <dbReference type="EMBL" id="PCI97308.1"/>
    </source>
</evidence>
<gene>
    <name evidence="1" type="ORF">COB13_15960</name>
</gene>
<dbReference type="PIRSF" id="PIRSF029033">
    <property type="entry name" value="UCP029033"/>
    <property type="match status" value="1"/>
</dbReference>
<comment type="caution">
    <text evidence="1">The sequence shown here is derived from an EMBL/GenBank/DDBJ whole genome shotgun (WGS) entry which is preliminary data.</text>
</comment>
<dbReference type="GO" id="GO:0006974">
    <property type="term" value="P:DNA damage response"/>
    <property type="evidence" value="ECO:0007669"/>
    <property type="project" value="TreeGrafter"/>
</dbReference>
<dbReference type="PANTHER" id="PTHR34387">
    <property type="entry name" value="SLR1258 PROTEIN"/>
    <property type="match status" value="1"/>
</dbReference>